<keyword evidence="2" id="KW-0548">Nucleotidyltransferase</keyword>
<dbReference type="Gene3D" id="2.40.70.10">
    <property type="entry name" value="Acid Proteases"/>
    <property type="match status" value="1"/>
</dbReference>
<name>A0ABD1V4S3_9LAMI</name>
<feature type="region of interest" description="Disordered" evidence="1">
    <location>
        <begin position="273"/>
        <end position="292"/>
    </location>
</feature>
<keyword evidence="2" id="KW-0808">Transferase</keyword>
<evidence type="ECO:0000256" key="1">
    <source>
        <dbReference type="SAM" id="MobiDB-lite"/>
    </source>
</evidence>
<feature type="compositionally biased region" description="Basic and acidic residues" evidence="1">
    <location>
        <begin position="145"/>
        <end position="189"/>
    </location>
</feature>
<organism evidence="2 3">
    <name type="scientific">Abeliophyllum distichum</name>
    <dbReference type="NCBI Taxonomy" id="126358"/>
    <lineage>
        <taxon>Eukaryota</taxon>
        <taxon>Viridiplantae</taxon>
        <taxon>Streptophyta</taxon>
        <taxon>Embryophyta</taxon>
        <taxon>Tracheophyta</taxon>
        <taxon>Spermatophyta</taxon>
        <taxon>Magnoliopsida</taxon>
        <taxon>eudicotyledons</taxon>
        <taxon>Gunneridae</taxon>
        <taxon>Pentapetalae</taxon>
        <taxon>asterids</taxon>
        <taxon>lamiids</taxon>
        <taxon>Lamiales</taxon>
        <taxon>Oleaceae</taxon>
        <taxon>Forsythieae</taxon>
        <taxon>Abeliophyllum</taxon>
    </lineage>
</organism>
<dbReference type="AlphaFoldDB" id="A0ABD1V4S3"/>
<comment type="caution">
    <text evidence="2">The sequence shown here is derived from an EMBL/GenBank/DDBJ whole genome shotgun (WGS) entry which is preliminary data.</text>
</comment>
<dbReference type="CDD" id="cd00303">
    <property type="entry name" value="retropepsin_like"/>
    <property type="match status" value="1"/>
</dbReference>
<evidence type="ECO:0000313" key="3">
    <source>
        <dbReference type="Proteomes" id="UP001604336"/>
    </source>
</evidence>
<dbReference type="Proteomes" id="UP001604336">
    <property type="component" value="Unassembled WGS sequence"/>
</dbReference>
<proteinExistence type="predicted"/>
<dbReference type="InterPro" id="IPR021109">
    <property type="entry name" value="Peptidase_aspartic_dom_sf"/>
</dbReference>
<dbReference type="PANTHER" id="PTHR35046">
    <property type="entry name" value="ZINC KNUCKLE (CCHC-TYPE) FAMILY PROTEIN"/>
    <property type="match status" value="1"/>
</dbReference>
<dbReference type="EMBL" id="JBFOLK010000002">
    <property type="protein sequence ID" value="KAL2532331.1"/>
    <property type="molecule type" value="Genomic_DNA"/>
</dbReference>
<keyword evidence="2" id="KW-0695">RNA-directed DNA polymerase</keyword>
<feature type="region of interest" description="Disordered" evidence="1">
    <location>
        <begin position="145"/>
        <end position="193"/>
    </location>
</feature>
<gene>
    <name evidence="2" type="ORF">Adt_05682</name>
</gene>
<accession>A0ABD1V4S3</accession>
<keyword evidence="3" id="KW-1185">Reference proteome</keyword>
<reference evidence="3" key="1">
    <citation type="submission" date="2024-07" db="EMBL/GenBank/DDBJ databases">
        <title>Two chromosome-level genome assemblies of Korean endemic species Abeliophyllum distichum and Forsythia ovata (Oleaceae).</title>
        <authorList>
            <person name="Jang H."/>
        </authorList>
    </citation>
    <scope>NUCLEOTIDE SEQUENCE [LARGE SCALE GENOMIC DNA]</scope>
</reference>
<sequence length="312" mass="35641">MSEKENIFHTRCYVDNKVCSMIIDGNSCTNIASTTLVEKLGMFMLKHPRPYKLSWLNDCGEVKVTKQVFVGLTIGRHSDVVLCDVVPMHDSYLLLERPWQYDRKVKHDRVKNMYTFVKDGKLVTLVPLTPQQVYDVQMKLKRQVDQKKKSGVEIQEKKEREQKSESEAENKMSDRDISKETTKPPKGIDEATSDSIGRLLHDNGVVGSKDDCDNGVMEFKGECDNGVVESKDECDSEVLSEMRDDGIKYPIDGESLITRPALQTQIKTESFDQQFELDELEDESSKKMSRRLPPIRDIAHQFRFVPGAVSPK</sequence>
<dbReference type="GO" id="GO:0003964">
    <property type="term" value="F:RNA-directed DNA polymerase activity"/>
    <property type="evidence" value="ECO:0007669"/>
    <property type="project" value="UniProtKB-KW"/>
</dbReference>
<dbReference type="PANTHER" id="PTHR35046:SF9">
    <property type="entry name" value="RNA-DIRECTED DNA POLYMERASE"/>
    <property type="match status" value="1"/>
</dbReference>
<protein>
    <submittedName>
        <fullName evidence="2">Reverse transcriptase</fullName>
    </submittedName>
</protein>
<evidence type="ECO:0000313" key="2">
    <source>
        <dbReference type="EMBL" id="KAL2532331.1"/>
    </source>
</evidence>